<gene>
    <name evidence="2" type="ORF">NCTC11532_01535</name>
</gene>
<organism evidence="2 3">
    <name type="scientific">Legionella wadsworthii</name>
    <dbReference type="NCBI Taxonomy" id="28088"/>
    <lineage>
        <taxon>Bacteria</taxon>
        <taxon>Pseudomonadati</taxon>
        <taxon>Pseudomonadota</taxon>
        <taxon>Gammaproteobacteria</taxon>
        <taxon>Legionellales</taxon>
        <taxon>Legionellaceae</taxon>
        <taxon>Legionella</taxon>
    </lineage>
</organism>
<dbReference type="NCBIfam" id="NF043058">
    <property type="entry name" value="T4SS_LegC2C7"/>
    <property type="match status" value="1"/>
</dbReference>
<evidence type="ECO:0000313" key="3">
    <source>
        <dbReference type="Proteomes" id="UP000255297"/>
    </source>
</evidence>
<feature type="coiled-coil region" evidence="1">
    <location>
        <begin position="172"/>
        <end position="262"/>
    </location>
</feature>
<dbReference type="InterPro" id="IPR049966">
    <property type="entry name" value="T4SS_LegC2C7"/>
</dbReference>
<keyword evidence="3" id="KW-1185">Reference proteome</keyword>
<accession>A0A378LSM2</accession>
<dbReference type="AlphaFoldDB" id="A0A378LSM2"/>
<evidence type="ECO:0000313" key="2">
    <source>
        <dbReference type="EMBL" id="STY29350.1"/>
    </source>
</evidence>
<dbReference type="EMBL" id="UGPB01000001">
    <property type="protein sequence ID" value="STY29350.1"/>
    <property type="molecule type" value="Genomic_DNA"/>
</dbReference>
<dbReference type="STRING" id="1122170.GCA_000701265_00951"/>
<name>A0A378LSM2_9GAMM</name>
<reference evidence="2 3" key="1">
    <citation type="submission" date="2018-06" db="EMBL/GenBank/DDBJ databases">
        <authorList>
            <consortium name="Pathogen Informatics"/>
            <person name="Doyle S."/>
        </authorList>
    </citation>
    <scope>NUCLEOTIDE SEQUENCE [LARGE SCALE GENOMIC DNA]</scope>
    <source>
        <strain evidence="2 3">NCTC11532</strain>
    </source>
</reference>
<dbReference type="Proteomes" id="UP000255297">
    <property type="component" value="Unassembled WGS sequence"/>
</dbReference>
<protein>
    <submittedName>
        <fullName evidence="2">Inclusion membrane protein A</fullName>
    </submittedName>
</protein>
<sequence length="439" mass="48591">MSTTEQELDEFIKNETNPPAANREIVEKALSQMNFTDSAKQLLLDPDASSSELDSLESIALTQEHLAQVKKSLGAIVDSLQQNPSLISRAAAFWGELPLWQRIIGGVAISGPTLIIGAAAHIGFLVTISGVSALAYTTSSIVLDDHHYHTKNIAQKLKEGIFGVAEILELTISALDAIRKKLAKEIQKFKDENEKLALNITRLNEEVETLTAQVEVYVETAKLLRKNEEELEKVAQSLKLDLEKQSEQFEANQRELEKVRALHERSISLLNQKTSELAQVRLQMGTEVEKAKHIASTLEGAVKTLTSSVTSDPIQRQAFHEKLDHFLSDKSASFDQVADRICRAENELSDVKAELKASTERFNKLLDLQEKQLIRLQGLDRRVDLSINPKANTTPSKGEEQTKIEGLLSKFSLMAIPLWPSTGAAQAHKNESSSSVKSP</sequence>
<evidence type="ECO:0000256" key="1">
    <source>
        <dbReference type="SAM" id="Coils"/>
    </source>
</evidence>
<keyword evidence="1" id="KW-0175">Coiled coil</keyword>
<dbReference type="RefSeq" id="WP_031565703.1">
    <property type="nucleotide sequence ID" value="NZ_CAAAIS010000003.1"/>
</dbReference>
<dbReference type="OrthoDB" id="5653033at2"/>
<proteinExistence type="predicted"/>